<evidence type="ECO:0000313" key="4">
    <source>
        <dbReference type="Proteomes" id="UP001055167"/>
    </source>
</evidence>
<comment type="cofactor">
    <cofactor evidence="1">
        <name>a divalent metal cation</name>
        <dbReference type="ChEBI" id="CHEBI:60240"/>
    </cofactor>
</comment>
<comment type="catalytic activity">
    <reaction evidence="1">
        <text>3-dehydroshikimate = 3,4-dihydroxybenzoate + H2O</text>
        <dbReference type="Rhea" id="RHEA:24848"/>
        <dbReference type="ChEBI" id="CHEBI:15377"/>
        <dbReference type="ChEBI" id="CHEBI:16630"/>
        <dbReference type="ChEBI" id="CHEBI:36241"/>
        <dbReference type="EC" id="4.2.1.118"/>
    </reaction>
</comment>
<name>A0ABQ4QVY7_9HYPH</name>
<dbReference type="InterPro" id="IPR043700">
    <property type="entry name" value="DSD"/>
</dbReference>
<comment type="similarity">
    <text evidence="1">Belongs to the bacterial two-domain DSD family.</text>
</comment>
<dbReference type="InterPro" id="IPR037523">
    <property type="entry name" value="VOC_core"/>
</dbReference>
<dbReference type="InterPro" id="IPR050312">
    <property type="entry name" value="IolE/XylAMocC-like"/>
</dbReference>
<reference evidence="3" key="2">
    <citation type="submission" date="2021-08" db="EMBL/GenBank/DDBJ databases">
        <authorList>
            <person name="Tani A."/>
            <person name="Ola A."/>
            <person name="Ogura Y."/>
            <person name="Katsura K."/>
            <person name="Hayashi T."/>
        </authorList>
    </citation>
    <scope>NUCLEOTIDE SEQUENCE</scope>
    <source>
        <strain evidence="3">KCTC 52305</strain>
    </source>
</reference>
<dbReference type="Pfam" id="PF01261">
    <property type="entry name" value="AP_endonuc_2"/>
    <property type="match status" value="1"/>
</dbReference>
<dbReference type="PROSITE" id="PS51819">
    <property type="entry name" value="VOC"/>
    <property type="match status" value="2"/>
</dbReference>
<dbReference type="InterPro" id="IPR013022">
    <property type="entry name" value="Xyl_isomerase-like_TIM-brl"/>
</dbReference>
<dbReference type="PANTHER" id="PTHR12110:SF21">
    <property type="entry name" value="XYLOSE ISOMERASE-LIKE TIM BARREL DOMAIN-CONTAINING PROTEIN"/>
    <property type="match status" value="1"/>
</dbReference>
<dbReference type="InterPro" id="IPR029068">
    <property type="entry name" value="Glyas_Bleomycin-R_OHBP_Dase"/>
</dbReference>
<keyword evidence="4" id="KW-1185">Reference proteome</keyword>
<dbReference type="EMBL" id="BPQH01000004">
    <property type="protein sequence ID" value="GJD48925.1"/>
    <property type="molecule type" value="Genomic_DNA"/>
</dbReference>
<proteinExistence type="inferred from homology"/>
<feature type="binding site" evidence="1">
    <location>
        <position position="134"/>
    </location>
    <ligand>
        <name>a divalent metal cation</name>
        <dbReference type="ChEBI" id="CHEBI:60240"/>
        <note>catalytic</note>
    </ligand>
</feature>
<feature type="binding site" evidence="1">
    <location>
        <position position="191"/>
    </location>
    <ligand>
        <name>a divalent metal cation</name>
        <dbReference type="ChEBI" id="CHEBI:60240"/>
        <note>catalytic</note>
    </ligand>
</feature>
<gene>
    <name evidence="3" type="ORF">OPKNFCMD_1651</name>
</gene>
<dbReference type="PANTHER" id="PTHR12110">
    <property type="entry name" value="HYDROXYPYRUVATE ISOMERASE"/>
    <property type="match status" value="1"/>
</dbReference>
<dbReference type="Gene3D" id="3.10.180.10">
    <property type="entry name" value="2,3-Dihydroxybiphenyl 1,2-Dioxygenase, domain 1"/>
    <property type="match status" value="2"/>
</dbReference>
<accession>A0ABQ4QVY7</accession>
<dbReference type="RefSeq" id="WP_128562262.1">
    <property type="nucleotide sequence ID" value="NZ_BPQH01000004.1"/>
</dbReference>
<dbReference type="Gene3D" id="3.20.20.150">
    <property type="entry name" value="Divalent-metal-dependent TIM barrel enzymes"/>
    <property type="match status" value="1"/>
</dbReference>
<comment type="pathway">
    <text evidence="1">Aromatic compound metabolism; 3,4-dihydroxybenzoate biosynthesis.</text>
</comment>
<sequence>MRKAIATVSLSGTLIEKLEAIAAARFDGVEIFENDLLFHTGAARDVRRYASDLGLSIDLFQPFRDFEGVSDAQLRRNLDRAERKFDLMEELGAPLILVCSNVGTEVSDDDARMADQLHQLAERAARRGLKIGFEALSWGTRVRTYDRAFGIVERANHPHLGLILDSFHTLALPDDWSGIAGLPGQRVFFVQLADAPRLGMNALTLSRHFRCLPGQGDLDVPGFLRAVLASGYTGTISLEIFNDDMRAAPPRQTAADGHRSLLFLEERVRRGDEAAAQEAAAGARRPRRRVELFDPPLPPAIAGHRFLEVAVDERCEGALARLLTQLGFRRMGRHRTKEVTLYGQGEIRMVLNREPDSFASSYFLVHGPSVCAQALATDDALAALGRAESYGAARFGGRIGPDEHAFPSIRAPDGSLIILTDAQTGGDFESDFVLEAAAGAPAGHLTRIDHVAQALPEGQLDSWVLFYRSVLGLEPEDSMMLPDPYGLVRSKAVSNAERSLRLPLNISESRNTATARLVTSFAGAGVHHIALATDDIFAAAEALKAAGATLLPIPANYYDDVAARFGLDDAVVARMQSFGILYDRVGEGEFFHLYTTPFEERFYFELVQRRDGYDLYGAPNAPVRMAALAALRGPNLSQVLR</sequence>
<evidence type="ECO:0000313" key="3">
    <source>
        <dbReference type="EMBL" id="GJD48925.1"/>
    </source>
</evidence>
<dbReference type="HAMAP" id="MF_02238">
    <property type="entry name" value="DSD"/>
    <property type="match status" value="1"/>
</dbReference>
<feature type="binding site" evidence="1">
    <location>
        <position position="605"/>
    </location>
    <ligand>
        <name>Mg(2+)</name>
        <dbReference type="ChEBI" id="CHEBI:18420"/>
    </ligand>
</feature>
<keyword evidence="1" id="KW-0456">Lyase</keyword>
<comment type="function">
    <text evidence="1">Catalyzes the conversion of 3-dehydroshikimate to protocatechuate (3,4-dihydroxybenzoate), a common intermediate of quinate and shikimate degradation pathways.</text>
</comment>
<feature type="binding site" evidence="1">
    <location>
        <position position="239"/>
    </location>
    <ligand>
        <name>a divalent metal cation</name>
        <dbReference type="ChEBI" id="CHEBI:60240"/>
        <note>catalytic</note>
    </ligand>
</feature>
<feature type="binding site" evidence="1">
    <location>
        <position position="450"/>
    </location>
    <ligand>
        <name>Mg(2+)</name>
        <dbReference type="ChEBI" id="CHEBI:18420"/>
    </ligand>
</feature>
<reference evidence="3" key="1">
    <citation type="journal article" date="2021" name="Front. Microbiol.">
        <title>Comprehensive Comparative Genomics and Phenotyping of Methylobacterium Species.</title>
        <authorList>
            <person name="Alessa O."/>
            <person name="Ogura Y."/>
            <person name="Fujitani Y."/>
            <person name="Takami H."/>
            <person name="Hayashi T."/>
            <person name="Sahin N."/>
            <person name="Tani A."/>
        </authorList>
    </citation>
    <scope>NUCLEOTIDE SEQUENCE</scope>
    <source>
        <strain evidence="3">KCTC 52305</strain>
    </source>
</reference>
<keyword evidence="1" id="KW-0479">Metal-binding</keyword>
<organism evidence="3 4">
    <name type="scientific">Methylobacterium crusticola</name>
    <dbReference type="NCBI Taxonomy" id="1697972"/>
    <lineage>
        <taxon>Bacteria</taxon>
        <taxon>Pseudomonadati</taxon>
        <taxon>Pseudomonadota</taxon>
        <taxon>Alphaproteobacteria</taxon>
        <taxon>Hyphomicrobiales</taxon>
        <taxon>Methylobacteriaceae</taxon>
        <taxon>Methylobacterium</taxon>
    </lineage>
</organism>
<feature type="domain" description="VOC" evidence="2">
    <location>
        <begin position="447"/>
        <end position="596"/>
    </location>
</feature>
<dbReference type="SUPFAM" id="SSF51658">
    <property type="entry name" value="Xylose isomerase-like"/>
    <property type="match status" value="1"/>
</dbReference>
<dbReference type="InterPro" id="IPR036237">
    <property type="entry name" value="Xyl_isomerase-like_sf"/>
</dbReference>
<feature type="binding site" evidence="1">
    <location>
        <position position="528"/>
    </location>
    <ligand>
        <name>Mg(2+)</name>
        <dbReference type="ChEBI" id="CHEBI:18420"/>
    </ligand>
</feature>
<evidence type="ECO:0000259" key="2">
    <source>
        <dbReference type="PROSITE" id="PS51819"/>
    </source>
</evidence>
<protein>
    <recommendedName>
        <fullName evidence="1">3-dehydroshikimate dehydratase</fullName>
        <shortName evidence="1">DSD</shortName>
        <ecNumber evidence="1">4.2.1.118</ecNumber>
    </recommendedName>
</protein>
<dbReference type="Pfam" id="PF14696">
    <property type="entry name" value="Glyoxalase_5"/>
    <property type="match status" value="1"/>
</dbReference>
<dbReference type="Pfam" id="PF00903">
    <property type="entry name" value="Glyoxalase"/>
    <property type="match status" value="1"/>
</dbReference>
<dbReference type="SUPFAM" id="SSF54593">
    <property type="entry name" value="Glyoxalase/Bleomycin resistance protein/Dihydroxybiphenyl dioxygenase"/>
    <property type="match status" value="1"/>
</dbReference>
<evidence type="ECO:0000256" key="1">
    <source>
        <dbReference type="HAMAP-Rule" id="MF_02238"/>
    </source>
</evidence>
<dbReference type="InterPro" id="IPR004360">
    <property type="entry name" value="Glyas_Fos-R_dOase_dom"/>
</dbReference>
<dbReference type="EC" id="4.2.1.118" evidence="1"/>
<feature type="binding site" evidence="1">
    <location>
        <position position="165"/>
    </location>
    <ligand>
        <name>a divalent metal cation</name>
        <dbReference type="ChEBI" id="CHEBI:60240"/>
        <note>catalytic</note>
    </ligand>
</feature>
<comment type="caution">
    <text evidence="3">The sequence shown here is derived from an EMBL/GenBank/DDBJ whole genome shotgun (WGS) entry which is preliminary data.</text>
</comment>
<feature type="domain" description="VOC" evidence="2">
    <location>
        <begin position="301"/>
        <end position="422"/>
    </location>
</feature>
<dbReference type="Proteomes" id="UP001055167">
    <property type="component" value="Unassembled WGS sequence"/>
</dbReference>